<evidence type="ECO:0000313" key="1">
    <source>
        <dbReference type="EMBL" id="CUG91778.1"/>
    </source>
</evidence>
<dbReference type="AlphaFoldDB" id="A0A0S4JRS4"/>
<keyword evidence="2" id="KW-1185">Reference proteome</keyword>
<name>A0A0S4JRS4_BODSA</name>
<gene>
    <name evidence="1" type="ORF">BSAL_34085</name>
</gene>
<protein>
    <submittedName>
        <fullName evidence="1">Uncharacterized protein</fullName>
    </submittedName>
</protein>
<dbReference type="EMBL" id="CYKH01001969">
    <property type="protein sequence ID" value="CUG91778.1"/>
    <property type="molecule type" value="Genomic_DNA"/>
</dbReference>
<dbReference type="Proteomes" id="UP000051952">
    <property type="component" value="Unassembled WGS sequence"/>
</dbReference>
<dbReference type="VEuPathDB" id="TriTrypDB:BSAL_34085"/>
<evidence type="ECO:0000313" key="2">
    <source>
        <dbReference type="Proteomes" id="UP000051952"/>
    </source>
</evidence>
<reference evidence="2" key="1">
    <citation type="submission" date="2015-09" db="EMBL/GenBank/DDBJ databases">
        <authorList>
            <consortium name="Pathogen Informatics"/>
        </authorList>
    </citation>
    <scope>NUCLEOTIDE SEQUENCE [LARGE SCALE GENOMIC DNA]</scope>
    <source>
        <strain evidence="2">Lake Konstanz</strain>
    </source>
</reference>
<proteinExistence type="predicted"/>
<sequence>MKSIMSGQTVALGIYRRVAHAVSLRKKSQHHERATKDDAANNDFTALNVGVVQEEDEEHHRGDRFLFLESEGETDVNNYLNREALYSDSRSDHSTPESQGDAQMIAEIENQFWDADGVARLGGGSDEHRNSSHEVVDRLHDGPHLQLWCRADLDRRDGKLMLSLPISFRKPTFSS</sequence>
<organism evidence="1 2">
    <name type="scientific">Bodo saltans</name>
    <name type="common">Flagellated protozoan</name>
    <dbReference type="NCBI Taxonomy" id="75058"/>
    <lineage>
        <taxon>Eukaryota</taxon>
        <taxon>Discoba</taxon>
        <taxon>Euglenozoa</taxon>
        <taxon>Kinetoplastea</taxon>
        <taxon>Metakinetoplastina</taxon>
        <taxon>Eubodonida</taxon>
        <taxon>Bodonidae</taxon>
        <taxon>Bodo</taxon>
    </lineage>
</organism>
<accession>A0A0S4JRS4</accession>